<dbReference type="Proteomes" id="UP001472677">
    <property type="component" value="Unassembled WGS sequence"/>
</dbReference>
<organism evidence="1 2">
    <name type="scientific">Hibiscus sabdariffa</name>
    <name type="common">roselle</name>
    <dbReference type="NCBI Taxonomy" id="183260"/>
    <lineage>
        <taxon>Eukaryota</taxon>
        <taxon>Viridiplantae</taxon>
        <taxon>Streptophyta</taxon>
        <taxon>Embryophyta</taxon>
        <taxon>Tracheophyta</taxon>
        <taxon>Spermatophyta</taxon>
        <taxon>Magnoliopsida</taxon>
        <taxon>eudicotyledons</taxon>
        <taxon>Gunneridae</taxon>
        <taxon>Pentapetalae</taxon>
        <taxon>rosids</taxon>
        <taxon>malvids</taxon>
        <taxon>Malvales</taxon>
        <taxon>Malvaceae</taxon>
        <taxon>Malvoideae</taxon>
        <taxon>Hibiscus</taxon>
    </lineage>
</organism>
<protein>
    <submittedName>
        <fullName evidence="1">Uncharacterized protein</fullName>
    </submittedName>
</protein>
<dbReference type="EMBL" id="JBBPBM010000086">
    <property type="protein sequence ID" value="KAK8510330.1"/>
    <property type="molecule type" value="Genomic_DNA"/>
</dbReference>
<reference evidence="1 2" key="1">
    <citation type="journal article" date="2024" name="G3 (Bethesda)">
        <title>Genome assembly of Hibiscus sabdariffa L. provides insights into metabolisms of medicinal natural products.</title>
        <authorList>
            <person name="Kim T."/>
        </authorList>
    </citation>
    <scope>NUCLEOTIDE SEQUENCE [LARGE SCALE GENOMIC DNA]</scope>
    <source>
        <strain evidence="1">TK-2024</strain>
        <tissue evidence="1">Old leaves</tissue>
    </source>
</reference>
<evidence type="ECO:0000313" key="2">
    <source>
        <dbReference type="Proteomes" id="UP001472677"/>
    </source>
</evidence>
<comment type="caution">
    <text evidence="1">The sequence shown here is derived from an EMBL/GenBank/DDBJ whole genome shotgun (WGS) entry which is preliminary data.</text>
</comment>
<accession>A0ABR2BT83</accession>
<proteinExistence type="predicted"/>
<gene>
    <name evidence="1" type="ORF">V6N12_011701</name>
</gene>
<evidence type="ECO:0000313" key="1">
    <source>
        <dbReference type="EMBL" id="KAK8510330.1"/>
    </source>
</evidence>
<sequence length="122" mass="13831">MQWPHSISKAPAADGSKLLSMTLNLKQEFVSVLIPVSTMKYAPIYPIRPSFDIPCSMQQVTCREVAGVIDGEICKQNKQLFVEQTGSYSIPQLERPYTRIMKGNFETRDKESRANDPKAFNF</sequence>
<keyword evidence="2" id="KW-1185">Reference proteome</keyword>
<name>A0ABR2BT83_9ROSI</name>